<gene>
    <name evidence="3" type="ORF">AW171_hschr63909</name>
</gene>
<dbReference type="InterPro" id="IPR003347">
    <property type="entry name" value="JmjC_dom"/>
</dbReference>
<dbReference type="PANTHER" id="PTHR12480">
    <property type="entry name" value="ARGININE DEMETHYLASE AND LYSYL-HYDROXYLASE JMJD"/>
    <property type="match status" value="1"/>
</dbReference>
<organism evidence="3 4">
    <name type="scientific">Eremothecium sinecaudum</name>
    <dbReference type="NCBI Taxonomy" id="45286"/>
    <lineage>
        <taxon>Eukaryota</taxon>
        <taxon>Fungi</taxon>
        <taxon>Dikarya</taxon>
        <taxon>Ascomycota</taxon>
        <taxon>Saccharomycotina</taxon>
        <taxon>Saccharomycetes</taxon>
        <taxon>Saccharomycetales</taxon>
        <taxon>Saccharomycetaceae</taxon>
        <taxon>Eremothecium</taxon>
    </lineage>
</organism>
<name>A0A0X8HUT0_9SACH</name>
<proteinExistence type="predicted"/>
<dbReference type="InterPro" id="IPR036047">
    <property type="entry name" value="F-box-like_dom_sf"/>
</dbReference>
<dbReference type="Pfam" id="PF12937">
    <property type="entry name" value="F-box-like"/>
    <property type="match status" value="1"/>
</dbReference>
<dbReference type="OrthoDB" id="424465at2759"/>
<dbReference type="Gene3D" id="1.20.1280.50">
    <property type="match status" value="1"/>
</dbReference>
<feature type="domain" description="F-box" evidence="1">
    <location>
        <begin position="53"/>
        <end position="100"/>
    </location>
</feature>
<dbReference type="Gene3D" id="2.60.120.650">
    <property type="entry name" value="Cupin"/>
    <property type="match status" value="1"/>
</dbReference>
<feature type="domain" description="JmjC" evidence="2">
    <location>
        <begin position="280"/>
        <end position="447"/>
    </location>
</feature>
<dbReference type="SMART" id="SM00558">
    <property type="entry name" value="JmjC"/>
    <property type="match status" value="1"/>
</dbReference>
<evidence type="ECO:0000259" key="2">
    <source>
        <dbReference type="PROSITE" id="PS51184"/>
    </source>
</evidence>
<dbReference type="EMBL" id="CP014246">
    <property type="protein sequence ID" value="AMD21914.1"/>
    <property type="molecule type" value="Genomic_DNA"/>
</dbReference>
<reference evidence="3 4" key="1">
    <citation type="submission" date="2016-01" db="EMBL/GenBank/DDBJ databases">
        <title>Genome sequence of the yeast Holleya sinecauda.</title>
        <authorList>
            <person name="Dietrich F.S."/>
        </authorList>
    </citation>
    <scope>NUCLEOTIDE SEQUENCE [LARGE SCALE GENOMIC DNA]</scope>
    <source>
        <strain evidence="3 4">ATCC 58844</strain>
    </source>
</reference>
<dbReference type="SUPFAM" id="SSF51197">
    <property type="entry name" value="Clavaminate synthase-like"/>
    <property type="match status" value="1"/>
</dbReference>
<protein>
    <submittedName>
        <fullName evidence="3">HFR059Wp</fullName>
    </submittedName>
</protein>
<dbReference type="InterPro" id="IPR001810">
    <property type="entry name" value="F-box_dom"/>
</dbReference>
<evidence type="ECO:0000259" key="1">
    <source>
        <dbReference type="PROSITE" id="PS50181"/>
    </source>
</evidence>
<evidence type="ECO:0000313" key="3">
    <source>
        <dbReference type="EMBL" id="AMD21914.1"/>
    </source>
</evidence>
<accession>A0A0X8HUT0</accession>
<evidence type="ECO:0000313" key="4">
    <source>
        <dbReference type="Proteomes" id="UP000243052"/>
    </source>
</evidence>
<dbReference type="InterPro" id="IPR050910">
    <property type="entry name" value="JMJD6_ArgDemeth/LysHydrox"/>
</dbReference>
<dbReference type="GeneID" id="28725234"/>
<keyword evidence="4" id="KW-1185">Reference proteome</keyword>
<dbReference type="PANTHER" id="PTHR12480:SF21">
    <property type="entry name" value="JMJC DOMAIN-CONTAINING PROTEIN 8"/>
    <property type="match status" value="1"/>
</dbReference>
<dbReference type="SUPFAM" id="SSF81383">
    <property type="entry name" value="F-box domain"/>
    <property type="match status" value="1"/>
</dbReference>
<dbReference type="Proteomes" id="UP000243052">
    <property type="component" value="Chromosome vi"/>
</dbReference>
<dbReference type="RefSeq" id="XP_017988910.1">
    <property type="nucleotide sequence ID" value="XM_018133421.1"/>
</dbReference>
<dbReference type="InterPro" id="IPR041667">
    <property type="entry name" value="Cupin_8"/>
</dbReference>
<dbReference type="GO" id="GO:0000987">
    <property type="term" value="F:cis-regulatory region sequence-specific DNA binding"/>
    <property type="evidence" value="ECO:0007669"/>
    <property type="project" value="TreeGrafter"/>
</dbReference>
<dbReference type="AlphaFoldDB" id="A0A0X8HUT0"/>
<dbReference type="PROSITE" id="PS51184">
    <property type="entry name" value="JMJC"/>
    <property type="match status" value="1"/>
</dbReference>
<dbReference type="Pfam" id="PF13621">
    <property type="entry name" value="Cupin_8"/>
    <property type="match status" value="1"/>
</dbReference>
<dbReference type="STRING" id="45286.A0A0X8HUT0"/>
<dbReference type="PROSITE" id="PS50181">
    <property type="entry name" value="FBOX"/>
    <property type="match status" value="1"/>
</dbReference>
<sequence>MTQECKKSRLAPSYRIQTLTHATSHPLGVKPSGNALLEGADPKERREIRSKNLGTLADFPEELLMELFSYILDPKTLHSFACASRMLYAYTYDEDIWRKLYMREYTRLEYMQRENKSDKPIVPFGCSSWKGTWRNTLLKLEPENEALIQTNNTLYSDMLYRPYQCSQIDYLHIFRKIIDYEKASHELGYNLNKDFGIDRFSESDFDQEKFENKYIDKPFILHSQENNGRWPVWSIDDLAAEYQQVSFRQESVKWTLSNYASYSRNNRDESPLYLFDCNSEAMNKIKDSYESPDIFHKDFFRLFQEDGINCRPDHRWLIVGPARSGSTFHKDPNNTSAWNTVLSGMKLWIMLPPHVKPPGVSTDSEEEEVTSPVGIAEWVLSGYYNDAVKMAQNGDCLIGITFPGECIYVPSGWWHTVINLTDTVALTENFVPQPILPKVLNFLKNKPKQLSGFHFKDLADSIEAFLTQKGDGIKNQEHTKLLQEFVNYRDIRNFDNEDCGILSDCTVKPPIYEFLVELLAQSKNKDCLSWALEKAAKLESIMLREKKLNSARENVKVSELWSNLTKQADTAFSFGFTEQ</sequence>
<dbReference type="GO" id="GO:0005634">
    <property type="term" value="C:nucleus"/>
    <property type="evidence" value="ECO:0007669"/>
    <property type="project" value="TreeGrafter"/>
</dbReference>